<comment type="caution">
    <text evidence="1">The sequence shown here is derived from an EMBL/GenBank/DDBJ whole genome shotgun (WGS) entry which is preliminary data.</text>
</comment>
<dbReference type="EMBL" id="JADNRY010000022">
    <property type="protein sequence ID" value="KAF9072817.1"/>
    <property type="molecule type" value="Genomic_DNA"/>
</dbReference>
<reference evidence="1" key="1">
    <citation type="submission" date="2020-11" db="EMBL/GenBank/DDBJ databases">
        <authorList>
            <consortium name="DOE Joint Genome Institute"/>
            <person name="Ahrendt S."/>
            <person name="Riley R."/>
            <person name="Andreopoulos W."/>
            <person name="Labutti K."/>
            <person name="Pangilinan J."/>
            <person name="Ruiz-Duenas F.J."/>
            <person name="Barrasa J.M."/>
            <person name="Sanchez-Garcia M."/>
            <person name="Camarero S."/>
            <person name="Miyauchi S."/>
            <person name="Serrano A."/>
            <person name="Linde D."/>
            <person name="Babiker R."/>
            <person name="Drula E."/>
            <person name="Ayuso-Fernandez I."/>
            <person name="Pacheco R."/>
            <person name="Padilla G."/>
            <person name="Ferreira P."/>
            <person name="Barriuso J."/>
            <person name="Kellner H."/>
            <person name="Castanera R."/>
            <person name="Alfaro M."/>
            <person name="Ramirez L."/>
            <person name="Pisabarro A.G."/>
            <person name="Kuo A."/>
            <person name="Tritt A."/>
            <person name="Lipzen A."/>
            <person name="He G."/>
            <person name="Yan M."/>
            <person name="Ng V."/>
            <person name="Cullen D."/>
            <person name="Martin F."/>
            <person name="Rosso M.-N."/>
            <person name="Henrissat B."/>
            <person name="Hibbett D."/>
            <person name="Martinez A.T."/>
            <person name="Grigoriev I.V."/>
        </authorList>
    </citation>
    <scope>NUCLEOTIDE SEQUENCE</scope>
    <source>
        <strain evidence="1">AH 40177</strain>
    </source>
</reference>
<proteinExistence type="predicted"/>
<gene>
    <name evidence="1" type="ORF">BDP27DRAFT_389910</name>
</gene>
<accession>A0A9P5Q186</accession>
<keyword evidence="2" id="KW-1185">Reference proteome</keyword>
<evidence type="ECO:0000313" key="2">
    <source>
        <dbReference type="Proteomes" id="UP000772434"/>
    </source>
</evidence>
<dbReference type="Proteomes" id="UP000772434">
    <property type="component" value="Unassembled WGS sequence"/>
</dbReference>
<dbReference type="AlphaFoldDB" id="A0A9P5Q186"/>
<protein>
    <submittedName>
        <fullName evidence="1">Uncharacterized protein</fullName>
    </submittedName>
</protein>
<sequence>MDMPVPQPSTSLEQRQRSESLCKLWDGLKAKSITRTETSFFSKFSKKFENVNDNLDSAMDAGEPIASALSCLDDGGQFSQFIDPFIEIMNELSTLRFWPFKAMYAAEKKRKENHRKVVLLFV</sequence>
<name>A0A9P5Q186_9AGAR</name>
<organism evidence="1 2">
    <name type="scientific">Rhodocollybia butyracea</name>
    <dbReference type="NCBI Taxonomy" id="206335"/>
    <lineage>
        <taxon>Eukaryota</taxon>
        <taxon>Fungi</taxon>
        <taxon>Dikarya</taxon>
        <taxon>Basidiomycota</taxon>
        <taxon>Agaricomycotina</taxon>
        <taxon>Agaricomycetes</taxon>
        <taxon>Agaricomycetidae</taxon>
        <taxon>Agaricales</taxon>
        <taxon>Marasmiineae</taxon>
        <taxon>Omphalotaceae</taxon>
        <taxon>Rhodocollybia</taxon>
    </lineage>
</organism>
<evidence type="ECO:0000313" key="1">
    <source>
        <dbReference type="EMBL" id="KAF9072817.1"/>
    </source>
</evidence>